<organism evidence="3 4">
    <name type="scientific">Kibdelosporangium persicum</name>
    <dbReference type="NCBI Taxonomy" id="2698649"/>
    <lineage>
        <taxon>Bacteria</taxon>
        <taxon>Bacillati</taxon>
        <taxon>Actinomycetota</taxon>
        <taxon>Actinomycetes</taxon>
        <taxon>Pseudonocardiales</taxon>
        <taxon>Pseudonocardiaceae</taxon>
        <taxon>Kibdelosporangium</taxon>
    </lineage>
</organism>
<gene>
    <name evidence="3" type="ORF">GC106_82700</name>
</gene>
<keyword evidence="2" id="KW-0812">Transmembrane</keyword>
<accession>A0ABX2FJT5</accession>
<keyword evidence="4" id="KW-1185">Reference proteome</keyword>
<evidence type="ECO:0000313" key="4">
    <source>
        <dbReference type="Proteomes" id="UP000763557"/>
    </source>
</evidence>
<reference evidence="3 4" key="1">
    <citation type="submission" date="2020-01" db="EMBL/GenBank/DDBJ databases">
        <title>Kibdelosporangium persica a novel Actinomycetes from a hot desert in Iran.</title>
        <authorList>
            <person name="Safaei N."/>
            <person name="Zaburannyi N."/>
            <person name="Mueller R."/>
            <person name="Wink J."/>
        </authorList>
    </citation>
    <scope>NUCLEOTIDE SEQUENCE [LARGE SCALE GENOMIC DNA]</scope>
    <source>
        <strain evidence="3 4">4NS15</strain>
    </source>
</reference>
<feature type="transmembrane region" description="Helical" evidence="2">
    <location>
        <begin position="20"/>
        <end position="40"/>
    </location>
</feature>
<evidence type="ECO:0000313" key="3">
    <source>
        <dbReference type="EMBL" id="NRN70995.1"/>
    </source>
</evidence>
<feature type="region of interest" description="Disordered" evidence="1">
    <location>
        <begin position="160"/>
        <end position="179"/>
    </location>
</feature>
<dbReference type="Gene3D" id="2.160.20.80">
    <property type="entry name" value="E3 ubiquitin-protein ligase SopA"/>
    <property type="match status" value="2"/>
</dbReference>
<comment type="caution">
    <text evidence="3">The sequence shown here is derived from an EMBL/GenBank/DDBJ whole genome shotgun (WGS) entry which is preliminary data.</text>
</comment>
<dbReference type="EMBL" id="JAAATY010000049">
    <property type="protein sequence ID" value="NRN70995.1"/>
    <property type="molecule type" value="Genomic_DNA"/>
</dbReference>
<name>A0ABX2FJT5_9PSEU</name>
<evidence type="ECO:0000256" key="2">
    <source>
        <dbReference type="SAM" id="Phobius"/>
    </source>
</evidence>
<keyword evidence="2" id="KW-0472">Membrane</keyword>
<dbReference type="Proteomes" id="UP000763557">
    <property type="component" value="Unassembled WGS sequence"/>
</dbReference>
<evidence type="ECO:0000256" key="1">
    <source>
        <dbReference type="SAM" id="MobiDB-lite"/>
    </source>
</evidence>
<dbReference type="Pfam" id="PF13576">
    <property type="entry name" value="Pentapeptide_3"/>
    <property type="match status" value="3"/>
</dbReference>
<proteinExistence type="predicted"/>
<dbReference type="InterPro" id="IPR001646">
    <property type="entry name" value="5peptide_repeat"/>
</dbReference>
<protein>
    <submittedName>
        <fullName evidence="3">Pentapeptide repeat-containing protein</fullName>
    </submittedName>
</protein>
<keyword evidence="2" id="KW-1133">Transmembrane helix</keyword>
<sequence>MTRKDEGPTYEVLRPRTVVWLAVLMVAIGIGVAAWLVLAYGRGDPRNSLEAIKTAGTIVIGSGGAVALWLAVRRQRTAELAIAQKDRELRQKDLDQAHTARDAVERRVTELYTMAAAQLGSEHAHVRIAGIYALERLAQNNPDQRQVIVNVLCAYLRMPHTTDDTGSTEPDPDRELRRTQERQVRLTAQRLLTTHLRRGQPDAFWPGITLDLAGATLLDFTLERCHLHGATFEGARFHGTAEFSLAEFTGPLTFGNARFTGDARFINTVWAEPTDFTRARFDHEADFAQATFRSIATFDGTQFEGKADFGGTRFDFVVFDNARFAQTAVFDGARFTGRTHFGVDKYHAVHFNGRTYFRAARFDQDVVFGGTRFADAVVFDDAVFHDFVGFNDAVFADSAIFTKTKLLDEARFRGTRFNGNALFGGSEFGRHANFDSALFGAEARFSDVTFTGAATCGGAYARLDVDDLRIWPSGWLLATPPTADTERLHDMPGRWGRLYDR</sequence>
<feature type="transmembrane region" description="Helical" evidence="2">
    <location>
        <begin position="52"/>
        <end position="72"/>
    </location>
</feature>
<dbReference type="RefSeq" id="WP_173142166.1">
    <property type="nucleotide sequence ID" value="NZ_CBCSGW010000020.1"/>
</dbReference>